<accession>A0ACC6JR63</accession>
<comment type="caution">
    <text evidence="1">The sequence shown here is derived from an EMBL/GenBank/DDBJ whole genome shotgun (WGS) entry which is preliminary data.</text>
</comment>
<gene>
    <name evidence="1" type="ORF">J2X87_003863</name>
</gene>
<reference evidence="1" key="1">
    <citation type="submission" date="2023-07" db="EMBL/GenBank/DDBJ databases">
        <title>Sorghum-associated microbial communities from plants grown in Nebraska, USA.</title>
        <authorList>
            <person name="Schachtman D."/>
        </authorList>
    </citation>
    <scope>NUCLEOTIDE SEQUENCE</scope>
    <source>
        <strain evidence="1">BE46</strain>
    </source>
</reference>
<protein>
    <submittedName>
        <fullName evidence="1">Uncharacterized protein</fullName>
    </submittedName>
</protein>
<evidence type="ECO:0000313" key="2">
    <source>
        <dbReference type="Proteomes" id="UP001259420"/>
    </source>
</evidence>
<keyword evidence="2" id="KW-1185">Reference proteome</keyword>
<evidence type="ECO:0000313" key="1">
    <source>
        <dbReference type="EMBL" id="MDR6608776.1"/>
    </source>
</evidence>
<dbReference type="EMBL" id="JAVDSD010000008">
    <property type="protein sequence ID" value="MDR6608776.1"/>
    <property type="molecule type" value="Genomic_DNA"/>
</dbReference>
<proteinExistence type="predicted"/>
<dbReference type="Proteomes" id="UP001259420">
    <property type="component" value="Unassembled WGS sequence"/>
</dbReference>
<name>A0ACC6JR63_9PSED</name>
<sequence>MSQTGRDYSEKRDFIRMRDFADKKGGLDGRLLN</sequence>
<organism evidence="1 2">
    <name type="scientific">Pseudomonas synxantha</name>
    <dbReference type="NCBI Taxonomy" id="47883"/>
    <lineage>
        <taxon>Bacteria</taxon>
        <taxon>Pseudomonadati</taxon>
        <taxon>Pseudomonadota</taxon>
        <taxon>Gammaproteobacteria</taxon>
        <taxon>Pseudomonadales</taxon>
        <taxon>Pseudomonadaceae</taxon>
        <taxon>Pseudomonas</taxon>
    </lineage>
</organism>